<keyword evidence="3" id="KW-1185">Reference proteome</keyword>
<proteinExistence type="predicted"/>
<dbReference type="EMBL" id="CP071502">
    <property type="protein sequence ID" value="QSX37183.1"/>
    <property type="molecule type" value="Genomic_DNA"/>
</dbReference>
<evidence type="ECO:0008006" key="4">
    <source>
        <dbReference type="Google" id="ProtNLM"/>
    </source>
</evidence>
<dbReference type="RefSeq" id="WP_207380444.1">
    <property type="nucleotide sequence ID" value="NZ_CP071502.1"/>
</dbReference>
<evidence type="ECO:0000313" key="3">
    <source>
        <dbReference type="Proteomes" id="UP000663207"/>
    </source>
</evidence>
<feature type="signal peptide" evidence="1">
    <location>
        <begin position="1"/>
        <end position="22"/>
    </location>
</feature>
<evidence type="ECO:0000256" key="1">
    <source>
        <dbReference type="SAM" id="SignalP"/>
    </source>
</evidence>
<gene>
    <name evidence="2" type="ORF">JYB85_18370</name>
</gene>
<keyword evidence="1" id="KW-0732">Signal</keyword>
<evidence type="ECO:0000313" key="2">
    <source>
        <dbReference type="EMBL" id="QSX37183.1"/>
    </source>
</evidence>
<organism evidence="2 3">
    <name type="scientific">Shewanella sedimentimangrovi</name>
    <dbReference type="NCBI Taxonomy" id="2814293"/>
    <lineage>
        <taxon>Bacteria</taxon>
        <taxon>Pseudomonadati</taxon>
        <taxon>Pseudomonadota</taxon>
        <taxon>Gammaproteobacteria</taxon>
        <taxon>Alteromonadales</taxon>
        <taxon>Shewanellaceae</taxon>
        <taxon>Shewanella</taxon>
    </lineage>
</organism>
<dbReference type="Proteomes" id="UP000663207">
    <property type="component" value="Chromosome"/>
</dbReference>
<accession>A0ABX7R285</accession>
<dbReference type="Gene3D" id="3.10.450.40">
    <property type="match status" value="1"/>
</dbReference>
<sequence>MRLCLYASFLGASFLGSGLAQAANPLYDSLGAGNPKDPLVLMAEIETEQSGIISQFDIDFDDGELHYEFDLINPAENSLTELTLRASDGKLLLQKVNKLEADDQDELAAVKLLQQKELSFSALVTLAVQEQQGKLIEAQLEHDLGISYLEFKLMDENGKRKLAFDINKLKPLPMLTWE</sequence>
<feature type="chain" id="PRO_5046327033" description="PepSY domain-containing protein" evidence="1">
    <location>
        <begin position="23"/>
        <end position="178"/>
    </location>
</feature>
<reference evidence="2 3" key="1">
    <citation type="submission" date="2021-03" db="EMBL/GenBank/DDBJ databases">
        <title>Novel species identification of genus Shewanella.</title>
        <authorList>
            <person name="Liu G."/>
            <person name="Zhang Q."/>
        </authorList>
    </citation>
    <scope>NUCLEOTIDE SEQUENCE [LARGE SCALE GENOMIC DNA]</scope>
    <source>
        <strain evidence="2 3">FJAT-52962</strain>
    </source>
</reference>
<name>A0ABX7R285_9GAMM</name>
<protein>
    <recommendedName>
        <fullName evidence="4">PepSY domain-containing protein</fullName>
    </recommendedName>
</protein>